<evidence type="ECO:0000256" key="9">
    <source>
        <dbReference type="ARBA" id="ARBA00022777"/>
    </source>
</evidence>
<dbReference type="PANTHER" id="PTHR45453">
    <property type="entry name" value="PHOSPHATE REGULON SENSOR PROTEIN PHOR"/>
    <property type="match status" value="1"/>
</dbReference>
<evidence type="ECO:0000256" key="14">
    <source>
        <dbReference type="SAM" id="Phobius"/>
    </source>
</evidence>
<dbReference type="GO" id="GO:0005886">
    <property type="term" value="C:plasma membrane"/>
    <property type="evidence" value="ECO:0007669"/>
    <property type="project" value="UniProtKB-SubCell"/>
</dbReference>
<evidence type="ECO:0000313" key="16">
    <source>
        <dbReference type="EMBL" id="EJR40796.1"/>
    </source>
</evidence>
<proteinExistence type="predicted"/>
<reference evidence="16 22" key="1">
    <citation type="submission" date="2012-04" db="EMBL/GenBank/DDBJ databases">
        <title>The Genome Sequence of Bacillus cereus VD078.</title>
        <authorList>
            <consortium name="The Broad Institute Genome Sequencing Platform"/>
            <consortium name="The Broad Institute Genome Sequencing Center for Infectious Disease"/>
            <person name="Feldgarden M."/>
            <person name="Van der Auwera G.A."/>
            <person name="Mahillon J."/>
            <person name="Duprez V."/>
            <person name="Timmery S."/>
            <person name="Mattelet C."/>
            <person name="Dierick K."/>
            <person name="Sun M."/>
            <person name="Yu Z."/>
            <person name="Zhu L."/>
            <person name="Hu X."/>
            <person name="Shank E.B."/>
            <person name="Swiecicka I."/>
            <person name="Hansen B.M."/>
            <person name="Andrup L."/>
            <person name="Young S.K."/>
            <person name="Zeng Q."/>
            <person name="Gargeya S."/>
            <person name="Fitzgerald M."/>
            <person name="Haas B."/>
            <person name="Abouelleil A."/>
            <person name="Alvarado L."/>
            <person name="Arachchi H.M."/>
            <person name="Berlin A."/>
            <person name="Chapman S.B."/>
            <person name="Goldberg J."/>
            <person name="Griggs A."/>
            <person name="Gujja S."/>
            <person name="Hansen M."/>
            <person name="Howarth C."/>
            <person name="Imamovic A."/>
            <person name="Larimer J."/>
            <person name="McCowen C."/>
            <person name="Montmayeur A."/>
            <person name="Murphy C."/>
            <person name="Neiman D."/>
            <person name="Pearson M."/>
            <person name="Priest M."/>
            <person name="Roberts A."/>
            <person name="Saif S."/>
            <person name="Shea T."/>
            <person name="Sisk P."/>
            <person name="Sykes S."/>
            <person name="Wortman J."/>
            <person name="Nusbaum C."/>
            <person name="Birren B."/>
        </authorList>
    </citation>
    <scope>NUCLEOTIDE SEQUENCE [LARGE SCALE GENOMIC DNA]</scope>
    <source>
        <strain evidence="16 22">VD078</strain>
    </source>
</reference>
<reference evidence="18 24" key="3">
    <citation type="submission" date="2016-12" db="EMBL/GenBank/DDBJ databases">
        <title>Genome Sequences of Twelve Sporeforming Bacillus Species Isolated from Foods.</title>
        <authorList>
            <person name="De Jong A."/>
            <person name="Holsappel S."/>
            <person name="Kuipers O.P."/>
        </authorList>
    </citation>
    <scope>NUCLEOTIDE SEQUENCE [LARGE SCALE GENOMIC DNA]</scope>
    <source>
        <strain evidence="18 24">S3E15</strain>
    </source>
</reference>
<keyword evidence="9 21" id="KW-0418">Kinase</keyword>
<dbReference type="EC" id="2.7.13.3" evidence="3"/>
<name>A0A084ISY9_BACMY</name>
<evidence type="ECO:0000256" key="2">
    <source>
        <dbReference type="ARBA" id="ARBA00004651"/>
    </source>
</evidence>
<evidence type="ECO:0000313" key="23">
    <source>
        <dbReference type="Proteomes" id="UP000190696"/>
    </source>
</evidence>
<dbReference type="Proteomes" id="UP000194131">
    <property type="component" value="Unassembled WGS sequence"/>
</dbReference>
<dbReference type="EMBL" id="CABWMC010000030">
    <property type="protein sequence ID" value="VXC69000.1"/>
    <property type="molecule type" value="Genomic_DNA"/>
</dbReference>
<evidence type="ECO:0000313" key="17">
    <source>
        <dbReference type="EMBL" id="OOR06219.1"/>
    </source>
</evidence>
<dbReference type="Proteomes" id="UP000596196">
    <property type="component" value="Chromosome"/>
</dbReference>
<evidence type="ECO:0000313" key="22">
    <source>
        <dbReference type="Proteomes" id="UP000006976"/>
    </source>
</evidence>
<accession>A0A0B5SBT0</accession>
<comment type="catalytic activity">
    <reaction evidence="1">
        <text>ATP + protein L-histidine = ADP + protein N-phospho-L-histidine.</text>
        <dbReference type="EC" id="2.7.13.3"/>
    </reaction>
</comment>
<dbReference type="PROSITE" id="PS50109">
    <property type="entry name" value="HIS_KIN"/>
    <property type="match status" value="1"/>
</dbReference>
<reference evidence="17 23" key="4">
    <citation type="submission" date="2017-01" db="EMBL/GenBank/DDBJ databases">
        <title>Bacillus cereus isolates.</title>
        <authorList>
            <person name="Beno S.M."/>
        </authorList>
    </citation>
    <scope>NUCLEOTIDE SEQUENCE [LARGE SCALE GENOMIC DNA]</scope>
    <source>
        <strain evidence="17 23">FSL W7-1108</strain>
    </source>
</reference>
<keyword evidence="10" id="KW-0067">ATP-binding</keyword>
<dbReference type="InterPro" id="IPR036890">
    <property type="entry name" value="HATPase_C_sf"/>
</dbReference>
<evidence type="ECO:0000313" key="25">
    <source>
        <dbReference type="Proteomes" id="UP000236165"/>
    </source>
</evidence>
<evidence type="ECO:0000313" key="18">
    <source>
        <dbReference type="EMBL" id="OSX90859.1"/>
    </source>
</evidence>
<evidence type="ECO:0000256" key="5">
    <source>
        <dbReference type="ARBA" id="ARBA00022553"/>
    </source>
</evidence>
<dbReference type="InterPro" id="IPR004358">
    <property type="entry name" value="Sig_transdc_His_kin-like_C"/>
</dbReference>
<evidence type="ECO:0000256" key="13">
    <source>
        <dbReference type="ARBA" id="ARBA00023136"/>
    </source>
</evidence>
<sequence length="328" mass="38837">MNLFLREHIPFICFSIIQLFVVLTVYWLDGYNHLSTALYSVFLGGCFLIAFLLYRYFSHRRFYNKLSNPSETLEDSLEELDSTPLSVALQRVLKTQYSQYHQQLKTWEYKQKEHLTFINQWVHQMKTPLSVIELITQEENGEVFESIVEEVDQMQYGLEMVLYMARLQTFEQDFYVERVSLQEIVQEVIRENKRLFIRSYVYPEVKVKQTIMVETDRKWLRFVIHQVISNAIKYSAGSRKNVTITTLEEERSVILEIHDHGVGIPKEDLPRVFRPFYTGINGRKFKESTGMGLYLVKNIIKRLEHDIEIKSEVGKGTTICIIFPYANR</sequence>
<dbReference type="EMBL" id="MUAI01000009">
    <property type="protein sequence ID" value="OOR06219.1"/>
    <property type="molecule type" value="Genomic_DNA"/>
</dbReference>
<feature type="transmembrane region" description="Helical" evidence="14">
    <location>
        <begin position="34"/>
        <end position="57"/>
    </location>
</feature>
<dbReference type="InterPro" id="IPR003661">
    <property type="entry name" value="HisK_dim/P_dom"/>
</dbReference>
<keyword evidence="12" id="KW-0902">Two-component regulatory system</keyword>
<accession>A0A654AMI8</accession>
<dbReference type="Pfam" id="PF02518">
    <property type="entry name" value="HATPase_c"/>
    <property type="match status" value="1"/>
</dbReference>
<dbReference type="KEGG" id="bww:bwei_2515"/>
<dbReference type="SUPFAM" id="SSF55874">
    <property type="entry name" value="ATPase domain of HSP90 chaperone/DNA topoisomerase II/histidine kinase"/>
    <property type="match status" value="1"/>
</dbReference>
<organism evidence="21 26">
    <name type="scientific">Bacillus mycoides</name>
    <dbReference type="NCBI Taxonomy" id="1405"/>
    <lineage>
        <taxon>Bacteria</taxon>
        <taxon>Bacillati</taxon>
        <taxon>Bacillota</taxon>
        <taxon>Bacilli</taxon>
        <taxon>Bacillales</taxon>
        <taxon>Bacillaceae</taxon>
        <taxon>Bacillus</taxon>
        <taxon>Bacillus cereus group</taxon>
    </lineage>
</organism>
<protein>
    <recommendedName>
        <fullName evidence="3">histidine kinase</fullName>
        <ecNumber evidence="3">2.7.13.3</ecNumber>
    </recommendedName>
</protein>
<dbReference type="Proteomes" id="UP000437562">
    <property type="component" value="Unassembled WGS sequence"/>
</dbReference>
<dbReference type="SMART" id="SM00387">
    <property type="entry name" value="HATPase_c"/>
    <property type="match status" value="1"/>
</dbReference>
<dbReference type="OMA" id="WAYYVIE"/>
<dbReference type="EMBL" id="AHEV01000014">
    <property type="protein sequence ID" value="EJR40796.1"/>
    <property type="molecule type" value="Genomic_DNA"/>
</dbReference>
<evidence type="ECO:0000256" key="11">
    <source>
        <dbReference type="ARBA" id="ARBA00022989"/>
    </source>
</evidence>
<dbReference type="EMBL" id="MRWU01000014">
    <property type="protein sequence ID" value="OSX90859.1"/>
    <property type="molecule type" value="Genomic_DNA"/>
</dbReference>
<dbReference type="Proteomes" id="UP000236165">
    <property type="component" value="Unassembled WGS sequence"/>
</dbReference>
<accession>J8IT95</accession>
<reference evidence="21 26" key="5">
    <citation type="submission" date="2019-10" db="EMBL/GenBank/DDBJ databases">
        <authorList>
            <person name="Karimi E."/>
        </authorList>
    </citation>
    <scope>NUCLEOTIDE SEQUENCE [LARGE SCALE GENOMIC DNA]</scope>
    <source>
        <strain evidence="21">Bacillus sp. 71</strain>
    </source>
</reference>
<evidence type="ECO:0000256" key="4">
    <source>
        <dbReference type="ARBA" id="ARBA00022475"/>
    </source>
</evidence>
<dbReference type="GO" id="GO:0004721">
    <property type="term" value="F:phosphoprotein phosphatase activity"/>
    <property type="evidence" value="ECO:0007669"/>
    <property type="project" value="TreeGrafter"/>
</dbReference>
<dbReference type="CDD" id="cd00082">
    <property type="entry name" value="HisKA"/>
    <property type="match status" value="1"/>
</dbReference>
<dbReference type="Proteomes" id="UP000006976">
    <property type="component" value="Unassembled WGS sequence"/>
</dbReference>
<feature type="domain" description="Histidine kinase" evidence="15">
    <location>
        <begin position="120"/>
        <end position="327"/>
    </location>
</feature>
<evidence type="ECO:0000256" key="12">
    <source>
        <dbReference type="ARBA" id="ARBA00023012"/>
    </source>
</evidence>
<evidence type="ECO:0000313" key="21">
    <source>
        <dbReference type="EMBL" id="VXC69000.1"/>
    </source>
</evidence>
<evidence type="ECO:0000313" key="27">
    <source>
        <dbReference type="Proteomes" id="UP000596196"/>
    </source>
</evidence>
<keyword evidence="11 14" id="KW-1133">Transmembrane helix</keyword>
<dbReference type="KEGG" id="bmyo:BG05_3537"/>
<evidence type="ECO:0000313" key="24">
    <source>
        <dbReference type="Proteomes" id="UP000194131"/>
    </source>
</evidence>
<dbReference type="AlphaFoldDB" id="A0A084ISY9"/>
<evidence type="ECO:0000259" key="15">
    <source>
        <dbReference type="PROSITE" id="PS50109"/>
    </source>
</evidence>
<evidence type="ECO:0000313" key="20">
    <source>
        <dbReference type="EMBL" id="QQA18200.1"/>
    </source>
</evidence>
<dbReference type="GO" id="GO:0005524">
    <property type="term" value="F:ATP binding"/>
    <property type="evidence" value="ECO:0007669"/>
    <property type="project" value="UniProtKB-KW"/>
</dbReference>
<dbReference type="Proteomes" id="UP000190696">
    <property type="component" value="Unassembled WGS sequence"/>
</dbReference>
<evidence type="ECO:0000313" key="19">
    <source>
        <dbReference type="EMBL" id="PJN62984.1"/>
    </source>
</evidence>
<keyword evidence="6 21" id="KW-0808">Transferase</keyword>
<gene>
    <name evidence="21" type="primary">tpeK</name>
    <name evidence="19" type="synonym">graS_4</name>
    <name evidence="21" type="ORF">BACI71_50071</name>
    <name evidence="19" type="ORF">BACWE_51780</name>
    <name evidence="17" type="ORF">BW900_14120</name>
    <name evidence="20" type="ORF">I6G81_12465</name>
    <name evidence="16" type="ORF">III_02973</name>
    <name evidence="18" type="ORF">S3E15_01487</name>
</gene>
<keyword evidence="4" id="KW-1003">Cell membrane</keyword>
<evidence type="ECO:0000256" key="10">
    <source>
        <dbReference type="ARBA" id="ARBA00022840"/>
    </source>
</evidence>
<evidence type="ECO:0000256" key="3">
    <source>
        <dbReference type="ARBA" id="ARBA00012438"/>
    </source>
</evidence>
<keyword evidence="13 14" id="KW-0472">Membrane</keyword>
<evidence type="ECO:0000256" key="1">
    <source>
        <dbReference type="ARBA" id="ARBA00000085"/>
    </source>
</evidence>
<dbReference type="InterPro" id="IPR005467">
    <property type="entry name" value="His_kinase_dom"/>
</dbReference>
<evidence type="ECO:0000313" key="26">
    <source>
        <dbReference type="Proteomes" id="UP000437562"/>
    </source>
</evidence>
<dbReference type="PRINTS" id="PR00344">
    <property type="entry name" value="BCTRLSENSOR"/>
</dbReference>
<keyword evidence="5" id="KW-0597">Phosphoprotein</keyword>
<reference evidence="20 27" key="6">
    <citation type="submission" date="2020-12" db="EMBL/GenBank/DDBJ databases">
        <title>FDA dAtabase for Regulatory Grade micrObial Sequences (FDA-ARGOS): Supporting development and validation of Infectious Disease Dx tests.</title>
        <authorList>
            <person name="Nelson B."/>
            <person name="Plummer A."/>
            <person name="Tallon L."/>
            <person name="Sadzewicz L."/>
            <person name="Zhao X."/>
            <person name="Boylan J."/>
            <person name="Ott S."/>
            <person name="Bowen H."/>
            <person name="Vavikolanu K."/>
            <person name="Mehta A."/>
            <person name="Aluvathingal J."/>
            <person name="Nadendla S."/>
            <person name="Myers T."/>
            <person name="Yan Y."/>
            <person name="Sichtig H."/>
        </authorList>
    </citation>
    <scope>NUCLEOTIDE SEQUENCE [LARGE SCALE GENOMIC DNA]</scope>
    <source>
        <strain evidence="20 27">FDAARGOS_924</strain>
    </source>
</reference>
<keyword evidence="27" id="KW-1185">Reference proteome</keyword>
<dbReference type="FunFam" id="3.30.565.10:FF:000057">
    <property type="entry name" value="Sensor histidine kinase"/>
    <property type="match status" value="1"/>
</dbReference>
<evidence type="ECO:0000256" key="6">
    <source>
        <dbReference type="ARBA" id="ARBA00022679"/>
    </source>
</evidence>
<dbReference type="EMBL" id="MKZQ01000080">
    <property type="protein sequence ID" value="PJN62984.1"/>
    <property type="molecule type" value="Genomic_DNA"/>
</dbReference>
<comment type="subcellular location">
    <subcellularLocation>
        <location evidence="2">Cell membrane</location>
        <topology evidence="2">Multi-pass membrane protein</topology>
    </subcellularLocation>
</comment>
<accession>C2Q5F7</accession>
<dbReference type="InterPro" id="IPR050351">
    <property type="entry name" value="BphY/WalK/GraS-like"/>
</dbReference>
<dbReference type="PANTHER" id="PTHR45453:SF2">
    <property type="entry name" value="HISTIDINE KINASE"/>
    <property type="match status" value="1"/>
</dbReference>
<dbReference type="GO" id="GO:0000155">
    <property type="term" value="F:phosphorelay sensor kinase activity"/>
    <property type="evidence" value="ECO:0007669"/>
    <property type="project" value="InterPro"/>
</dbReference>
<dbReference type="GO" id="GO:0016036">
    <property type="term" value="P:cellular response to phosphate starvation"/>
    <property type="evidence" value="ECO:0007669"/>
    <property type="project" value="TreeGrafter"/>
</dbReference>
<dbReference type="EMBL" id="CP065877">
    <property type="protein sequence ID" value="QQA18200.1"/>
    <property type="molecule type" value="Genomic_DNA"/>
</dbReference>
<feature type="transmembrane region" description="Helical" evidence="14">
    <location>
        <begin position="9"/>
        <end position="28"/>
    </location>
</feature>
<keyword evidence="7 14" id="KW-0812">Transmembrane</keyword>
<accession>A0A084ISY9</accession>
<keyword evidence="8" id="KW-0547">Nucleotide-binding</keyword>
<dbReference type="Gene3D" id="3.30.565.10">
    <property type="entry name" value="Histidine kinase-like ATPase, C-terminal domain"/>
    <property type="match status" value="1"/>
</dbReference>
<evidence type="ECO:0000256" key="8">
    <source>
        <dbReference type="ARBA" id="ARBA00022741"/>
    </source>
</evidence>
<dbReference type="InterPro" id="IPR003594">
    <property type="entry name" value="HATPase_dom"/>
</dbReference>
<dbReference type="RefSeq" id="WP_002017026.1">
    <property type="nucleotide sequence ID" value="NZ_CM000719.1"/>
</dbReference>
<evidence type="ECO:0000256" key="7">
    <source>
        <dbReference type="ARBA" id="ARBA00022692"/>
    </source>
</evidence>
<reference evidence="19 25" key="2">
    <citation type="submission" date="2016-10" db="EMBL/GenBank/DDBJ databases">
        <title>Genome Sequence of Bacillus weihenstephanensis GM6LP.</title>
        <authorList>
            <person name="Poehlein A."/>
            <person name="Wemheuer F."/>
            <person name="Hollensteiner J."/>
            <person name="Wemheuer B."/>
        </authorList>
    </citation>
    <scope>NUCLEOTIDE SEQUENCE [LARGE SCALE GENOMIC DNA]</scope>
    <source>
        <strain evidence="19 25">GM6LP</strain>
    </source>
</reference>